<keyword evidence="3" id="KW-1185">Reference proteome</keyword>
<keyword evidence="1" id="KW-0732">Signal</keyword>
<dbReference type="RefSeq" id="WP_137631407.1">
    <property type="nucleotide sequence ID" value="NZ_BJDO01000033.1"/>
</dbReference>
<evidence type="ECO:0000313" key="2">
    <source>
        <dbReference type="EMBL" id="MFC6254986.1"/>
    </source>
</evidence>
<protein>
    <submittedName>
        <fullName evidence="2">Uncharacterized protein</fullName>
    </submittedName>
</protein>
<sequence length="227" mass="24291">MTNFKNNRVPVRSCSKFIKLTATSALAMLSFSAIGTPLVSSVIVHAATNQSVNSTKTTTGVENAQPQLVKESDVQELIQDKLTTATPDQMNEIAQKVRGAVTTTVQGNETIMEIKDSALEHAYLSVLAPNVLVVGNRKTGVTKIVWHGAMKKGNADLYLSKRTLVGAHAGAAAAGLLAIVALTYGEDYKDAVKAMGSAIKQTVKASKVKNGKIFEMHHWTSIKVKNQ</sequence>
<evidence type="ECO:0000313" key="3">
    <source>
        <dbReference type="Proteomes" id="UP001596190"/>
    </source>
</evidence>
<feature type="chain" id="PRO_5047265238" evidence="1">
    <location>
        <begin position="36"/>
        <end position="227"/>
    </location>
</feature>
<organism evidence="2 3">
    <name type="scientific">Secundilactobacillus hailunensis</name>
    <dbReference type="NCBI Taxonomy" id="2559923"/>
    <lineage>
        <taxon>Bacteria</taxon>
        <taxon>Bacillati</taxon>
        <taxon>Bacillota</taxon>
        <taxon>Bacilli</taxon>
        <taxon>Lactobacillales</taxon>
        <taxon>Lactobacillaceae</taxon>
        <taxon>Secundilactobacillus</taxon>
    </lineage>
</organism>
<dbReference type="EMBL" id="JBHSSA010000110">
    <property type="protein sequence ID" value="MFC6254986.1"/>
    <property type="molecule type" value="Genomic_DNA"/>
</dbReference>
<comment type="caution">
    <text evidence="2">The sequence shown here is derived from an EMBL/GenBank/DDBJ whole genome shotgun (WGS) entry which is preliminary data.</text>
</comment>
<reference evidence="3" key="1">
    <citation type="journal article" date="2019" name="Int. J. Syst. Evol. Microbiol.">
        <title>The Global Catalogue of Microorganisms (GCM) 10K type strain sequencing project: providing services to taxonomists for standard genome sequencing and annotation.</title>
        <authorList>
            <consortium name="The Broad Institute Genomics Platform"/>
            <consortium name="The Broad Institute Genome Sequencing Center for Infectious Disease"/>
            <person name="Wu L."/>
            <person name="Ma J."/>
        </authorList>
    </citation>
    <scope>NUCLEOTIDE SEQUENCE [LARGE SCALE GENOMIC DNA]</scope>
    <source>
        <strain evidence="3">CCM 8950</strain>
    </source>
</reference>
<name>A0ABW1TDS8_9LACO</name>
<accession>A0ABW1TDS8</accession>
<evidence type="ECO:0000256" key="1">
    <source>
        <dbReference type="SAM" id="SignalP"/>
    </source>
</evidence>
<gene>
    <name evidence="2" type="ORF">ACFP1H_10395</name>
</gene>
<feature type="signal peptide" evidence="1">
    <location>
        <begin position="1"/>
        <end position="35"/>
    </location>
</feature>
<dbReference type="Proteomes" id="UP001596190">
    <property type="component" value="Unassembled WGS sequence"/>
</dbReference>
<proteinExistence type="predicted"/>